<evidence type="ECO:0000313" key="2">
    <source>
        <dbReference type="EMBL" id="MFB9330618.1"/>
    </source>
</evidence>
<sequence>MNLNVINHSLYVGSIEMTAVASSSVFQIGDTEQYSLHSMFDTPPESLVVGPLVPLGPPEGADQAEGESSVSLAASEAISVG</sequence>
<evidence type="ECO:0000313" key="3">
    <source>
        <dbReference type="Proteomes" id="UP001589747"/>
    </source>
</evidence>
<reference evidence="2 3" key="1">
    <citation type="submission" date="2024-09" db="EMBL/GenBank/DDBJ databases">
        <authorList>
            <person name="Sun Q."/>
            <person name="Mori K."/>
        </authorList>
    </citation>
    <scope>NUCLEOTIDE SEQUENCE [LARGE SCALE GENOMIC DNA]</scope>
    <source>
        <strain evidence="2 3">TISTR 2452</strain>
    </source>
</reference>
<dbReference type="Proteomes" id="UP001589747">
    <property type="component" value="Unassembled WGS sequence"/>
</dbReference>
<feature type="region of interest" description="Disordered" evidence="1">
    <location>
        <begin position="55"/>
        <end position="81"/>
    </location>
</feature>
<proteinExistence type="predicted"/>
<keyword evidence="3" id="KW-1185">Reference proteome</keyword>
<dbReference type="RefSeq" id="WP_377502041.1">
    <property type="nucleotide sequence ID" value="NZ_JBHMDO010000048.1"/>
</dbReference>
<gene>
    <name evidence="2" type="ORF">ACFFSY_32135</name>
</gene>
<name>A0ABV5L2E4_9BACL</name>
<evidence type="ECO:0000256" key="1">
    <source>
        <dbReference type="SAM" id="MobiDB-lite"/>
    </source>
</evidence>
<comment type="caution">
    <text evidence="2">The sequence shown here is derived from an EMBL/GenBank/DDBJ whole genome shotgun (WGS) entry which is preliminary data.</text>
</comment>
<dbReference type="EMBL" id="JBHMDO010000048">
    <property type="protein sequence ID" value="MFB9330618.1"/>
    <property type="molecule type" value="Genomic_DNA"/>
</dbReference>
<protein>
    <submittedName>
        <fullName evidence="2">Uncharacterized protein</fullName>
    </submittedName>
</protein>
<organism evidence="2 3">
    <name type="scientific">Paenibacillus aurantiacus</name>
    <dbReference type="NCBI Taxonomy" id="1936118"/>
    <lineage>
        <taxon>Bacteria</taxon>
        <taxon>Bacillati</taxon>
        <taxon>Bacillota</taxon>
        <taxon>Bacilli</taxon>
        <taxon>Bacillales</taxon>
        <taxon>Paenibacillaceae</taxon>
        <taxon>Paenibacillus</taxon>
    </lineage>
</organism>
<accession>A0ABV5L2E4</accession>